<evidence type="ECO:0000256" key="5">
    <source>
        <dbReference type="ARBA" id="ARBA00023136"/>
    </source>
</evidence>
<feature type="transmembrane region" description="Helical" evidence="8">
    <location>
        <begin position="46"/>
        <end position="64"/>
    </location>
</feature>
<evidence type="ECO:0000256" key="6">
    <source>
        <dbReference type="ARBA" id="ARBA00049737"/>
    </source>
</evidence>
<proteinExistence type="inferred from homology"/>
<evidence type="ECO:0000256" key="2">
    <source>
        <dbReference type="ARBA" id="ARBA00006244"/>
    </source>
</evidence>
<dbReference type="EMBL" id="AP028919">
    <property type="protein sequence ID" value="BES99940.1"/>
    <property type="molecule type" value="Genomic_DNA"/>
</dbReference>
<keyword evidence="3 8" id="KW-0812">Transmembrane</keyword>
<accession>A0ABN7B6A6</accession>
<keyword evidence="11" id="KW-1185">Reference proteome</keyword>
<name>A0ABN7B6A6_9HEMI</name>
<dbReference type="InterPro" id="IPR025256">
    <property type="entry name" value="TM7S3/TM198-like_dom"/>
</dbReference>
<sequence length="306" mass="33813">MANSTLLGMCAFENQPTDPLTICVATMYILFGAVYTLFGYRCFKAVMFLTGFIFASVLVYLICIQERVLPPYANVLIAVCAGLLFGLITMLVHYVGLFMTGLHTGLFLAAAGLVIADLQQPVSVLTAVAAMLGSGLFFAIINLQWQRGLTVFGTSVYGGALVACSVDYLVEGFRSVKWMWRSLRDADPPCYPVVGLWPALLVLGLGIQCIQSPSSQPNTKYSGRHPVRARTREQRAELRQNKYRYLYQVRTAHGDVISQNYVQAIQNKVIGPGETSTLESDATHLTMLPDGQTDLLKEHRSSNYYR</sequence>
<evidence type="ECO:0000256" key="1">
    <source>
        <dbReference type="ARBA" id="ARBA00004141"/>
    </source>
</evidence>
<dbReference type="InterPro" id="IPR040236">
    <property type="entry name" value="TMEM198"/>
</dbReference>
<feature type="transmembrane region" description="Helical" evidence="8">
    <location>
        <begin position="20"/>
        <end position="40"/>
    </location>
</feature>
<feature type="transmembrane region" description="Helical" evidence="8">
    <location>
        <begin position="71"/>
        <end position="88"/>
    </location>
</feature>
<keyword evidence="4 8" id="KW-1133">Transmembrane helix</keyword>
<organism evidence="10 11">
    <name type="scientific">Nesidiocoris tenuis</name>
    <dbReference type="NCBI Taxonomy" id="355587"/>
    <lineage>
        <taxon>Eukaryota</taxon>
        <taxon>Metazoa</taxon>
        <taxon>Ecdysozoa</taxon>
        <taxon>Arthropoda</taxon>
        <taxon>Hexapoda</taxon>
        <taxon>Insecta</taxon>
        <taxon>Pterygota</taxon>
        <taxon>Neoptera</taxon>
        <taxon>Paraneoptera</taxon>
        <taxon>Hemiptera</taxon>
        <taxon>Heteroptera</taxon>
        <taxon>Panheteroptera</taxon>
        <taxon>Cimicomorpha</taxon>
        <taxon>Miridae</taxon>
        <taxon>Dicyphina</taxon>
        <taxon>Nesidiocoris</taxon>
    </lineage>
</organism>
<gene>
    <name evidence="10" type="ORF">NTJ_12757</name>
</gene>
<keyword evidence="5 8" id="KW-0472">Membrane</keyword>
<evidence type="ECO:0000313" key="10">
    <source>
        <dbReference type="EMBL" id="BES99940.1"/>
    </source>
</evidence>
<dbReference type="PANTHER" id="PTHR31247:SF5">
    <property type="entry name" value="DUF4203 DOMAIN-CONTAINING PROTEIN"/>
    <property type="match status" value="1"/>
</dbReference>
<evidence type="ECO:0000256" key="3">
    <source>
        <dbReference type="ARBA" id="ARBA00022692"/>
    </source>
</evidence>
<evidence type="ECO:0000256" key="4">
    <source>
        <dbReference type="ARBA" id="ARBA00022989"/>
    </source>
</evidence>
<evidence type="ECO:0000313" key="11">
    <source>
        <dbReference type="Proteomes" id="UP001307889"/>
    </source>
</evidence>
<dbReference type="Proteomes" id="UP001307889">
    <property type="component" value="Chromosome 11"/>
</dbReference>
<evidence type="ECO:0000256" key="7">
    <source>
        <dbReference type="SAM" id="MobiDB-lite"/>
    </source>
</evidence>
<dbReference type="Pfam" id="PF13886">
    <property type="entry name" value="TM7S3_TM198"/>
    <property type="match status" value="1"/>
</dbReference>
<evidence type="ECO:0000259" key="9">
    <source>
        <dbReference type="Pfam" id="PF13886"/>
    </source>
</evidence>
<feature type="transmembrane region" description="Helical" evidence="8">
    <location>
        <begin position="149"/>
        <end position="170"/>
    </location>
</feature>
<feature type="region of interest" description="Disordered" evidence="7">
    <location>
        <begin position="213"/>
        <end position="233"/>
    </location>
</feature>
<feature type="domain" description="TM7S3/TM198-like" evidence="9">
    <location>
        <begin position="26"/>
        <end position="209"/>
    </location>
</feature>
<feature type="transmembrane region" description="Helical" evidence="8">
    <location>
        <begin position="94"/>
        <end position="115"/>
    </location>
</feature>
<reference evidence="10 11" key="1">
    <citation type="submission" date="2023-09" db="EMBL/GenBank/DDBJ databases">
        <title>Nesidiocoris tenuis whole genome shotgun sequence.</title>
        <authorList>
            <person name="Shibata T."/>
            <person name="Shimoda M."/>
            <person name="Kobayashi T."/>
            <person name="Uehara T."/>
        </authorList>
    </citation>
    <scope>NUCLEOTIDE SEQUENCE [LARGE SCALE GENOMIC DNA]</scope>
    <source>
        <strain evidence="10 11">Japan</strain>
    </source>
</reference>
<dbReference type="PANTHER" id="PTHR31247">
    <property type="entry name" value="TRANSMEMBRANE PROTEIN 198 FAMILY MEMBER"/>
    <property type="match status" value="1"/>
</dbReference>
<feature type="transmembrane region" description="Helical" evidence="8">
    <location>
        <begin position="122"/>
        <end position="143"/>
    </location>
</feature>
<evidence type="ECO:0000256" key="8">
    <source>
        <dbReference type="SAM" id="Phobius"/>
    </source>
</evidence>
<comment type="subcellular location">
    <subcellularLocation>
        <location evidence="1">Membrane</location>
        <topology evidence="1">Multi-pass membrane protein</topology>
    </subcellularLocation>
</comment>
<comment type="similarity">
    <text evidence="2">Belongs to the TMEM198 family.</text>
</comment>
<protein>
    <recommendedName>
        <fullName evidence="6">Transmembrane protein 198</fullName>
    </recommendedName>
</protein>